<organism evidence="1 2">
    <name type="scientific">Streptomyces liliifuscus</name>
    <dbReference type="NCBI Taxonomy" id="2797636"/>
    <lineage>
        <taxon>Bacteria</taxon>
        <taxon>Bacillati</taxon>
        <taxon>Actinomycetota</taxon>
        <taxon>Actinomycetes</taxon>
        <taxon>Kitasatosporales</taxon>
        <taxon>Streptomycetaceae</taxon>
        <taxon>Streptomyces</taxon>
    </lineage>
</organism>
<proteinExistence type="predicted"/>
<protein>
    <recommendedName>
        <fullName evidence="3">HNH endonuclease</fullName>
    </recommendedName>
</protein>
<keyword evidence="2" id="KW-1185">Reference proteome</keyword>
<evidence type="ECO:0000313" key="2">
    <source>
        <dbReference type="Proteomes" id="UP000595636"/>
    </source>
</evidence>
<keyword evidence="1" id="KW-0614">Plasmid</keyword>
<dbReference type="Proteomes" id="UP000595636">
    <property type="component" value="Plasmid unnamed1"/>
</dbReference>
<name>A0A7T7RI09_9ACTN</name>
<dbReference type="RefSeq" id="WP_200402133.1">
    <property type="nucleotide sequence ID" value="NZ_CP066832.1"/>
</dbReference>
<evidence type="ECO:0000313" key="1">
    <source>
        <dbReference type="EMBL" id="QQM47355.1"/>
    </source>
</evidence>
<dbReference type="AlphaFoldDB" id="A0A7T7RI09"/>
<reference evidence="1 2" key="1">
    <citation type="submission" date="2020-12" db="EMBL/GenBank/DDBJ databases">
        <title>A novel species.</title>
        <authorList>
            <person name="Li K."/>
        </authorList>
    </citation>
    <scope>NUCLEOTIDE SEQUENCE [LARGE SCALE GENOMIC DNA]</scope>
    <source>
        <strain evidence="1 2">ZYC-3</strain>
        <plasmid evidence="1 2">unnamed1</plasmid>
    </source>
</reference>
<sequence>MAKRTNGSEKNRKEPLAGVARRLWAFSGNECAWGDPHCSTRLVTEEGAWVGKIAHIIGAEPGSARHEAWDGTDVDQLRDFDNLMLLCGVHHDLIDSSVTRHDYTVEYLRAVKQKHEAKYRYTVDDIEAEFRDTVNGSLVRPATTMRRFFAWEDANQDPSDEQDFLQLVNRFAGRVGGLTRMARQVLALVVHEETTDFELVLRRFSADRTTLLSVVRELQKAEMVYLHAEEYDEDRGQLSLLSGALEGVPEMWDELRGFCRDEKVDLKEILVDLDFSRLD</sequence>
<dbReference type="KEGG" id="slf:JEQ17_48095"/>
<gene>
    <name evidence="1" type="ORF">JEQ17_48095</name>
</gene>
<accession>A0A7T7RI09</accession>
<dbReference type="EMBL" id="CP066832">
    <property type="protein sequence ID" value="QQM47355.1"/>
    <property type="molecule type" value="Genomic_DNA"/>
</dbReference>
<geneLocation type="plasmid" evidence="1 2">
    <name>unnamed1</name>
</geneLocation>
<evidence type="ECO:0008006" key="3">
    <source>
        <dbReference type="Google" id="ProtNLM"/>
    </source>
</evidence>